<dbReference type="EC" id="2.7.13.3" evidence="2"/>
<dbReference type="PANTHER" id="PTHR43711">
    <property type="entry name" value="TWO-COMPONENT HISTIDINE KINASE"/>
    <property type="match status" value="1"/>
</dbReference>
<evidence type="ECO:0000256" key="2">
    <source>
        <dbReference type="ARBA" id="ARBA00012438"/>
    </source>
</evidence>
<dbReference type="InterPro" id="IPR035965">
    <property type="entry name" value="PAS-like_dom_sf"/>
</dbReference>
<dbReference type="CDD" id="cd00082">
    <property type="entry name" value="HisKA"/>
    <property type="match status" value="1"/>
</dbReference>
<dbReference type="Pfam" id="PF02518">
    <property type="entry name" value="HATPase_c"/>
    <property type="match status" value="1"/>
</dbReference>
<keyword evidence="7" id="KW-0472">Membrane</keyword>
<evidence type="ECO:0000256" key="6">
    <source>
        <dbReference type="ARBA" id="ARBA00023012"/>
    </source>
</evidence>
<feature type="domain" description="Histidine kinase" evidence="8">
    <location>
        <begin position="564"/>
        <end position="781"/>
    </location>
</feature>
<dbReference type="PANTHER" id="PTHR43711:SF1">
    <property type="entry name" value="HISTIDINE KINASE 1"/>
    <property type="match status" value="1"/>
</dbReference>
<dbReference type="Pfam" id="PF00512">
    <property type="entry name" value="HisKA"/>
    <property type="match status" value="1"/>
</dbReference>
<dbReference type="FunFam" id="3.30.565.10:FF:000006">
    <property type="entry name" value="Sensor histidine kinase WalK"/>
    <property type="match status" value="1"/>
</dbReference>
<dbReference type="SMART" id="SM00387">
    <property type="entry name" value="HATPase_c"/>
    <property type="match status" value="1"/>
</dbReference>
<keyword evidence="6" id="KW-0902">Two-component regulatory system</keyword>
<dbReference type="SUPFAM" id="SSF55874">
    <property type="entry name" value="ATPase domain of HSP90 chaperone/DNA topoisomerase II/histidine kinase"/>
    <property type="match status" value="1"/>
</dbReference>
<dbReference type="InterPro" id="IPR003594">
    <property type="entry name" value="HATPase_dom"/>
</dbReference>
<dbReference type="InterPro" id="IPR036890">
    <property type="entry name" value="HATPase_C_sf"/>
</dbReference>
<dbReference type="GO" id="GO:0000155">
    <property type="term" value="F:phosphorelay sensor kinase activity"/>
    <property type="evidence" value="ECO:0007669"/>
    <property type="project" value="InterPro"/>
</dbReference>
<keyword evidence="10" id="KW-1185">Reference proteome</keyword>
<gene>
    <name evidence="9" type="ORF">FHS50_000715</name>
</gene>
<evidence type="ECO:0000256" key="5">
    <source>
        <dbReference type="ARBA" id="ARBA00022777"/>
    </source>
</evidence>
<accession>A0A839Z203</accession>
<dbReference type="Pfam" id="PF12860">
    <property type="entry name" value="PAS_7"/>
    <property type="match status" value="2"/>
</dbReference>
<evidence type="ECO:0000313" key="10">
    <source>
        <dbReference type="Proteomes" id="UP000578569"/>
    </source>
</evidence>
<dbReference type="RefSeq" id="WP_183933024.1">
    <property type="nucleotide sequence ID" value="NZ_JACICF010000001.1"/>
</dbReference>
<dbReference type="Gene3D" id="1.10.287.130">
    <property type="match status" value="1"/>
</dbReference>
<dbReference type="InterPro" id="IPR004358">
    <property type="entry name" value="Sig_transdc_His_kin-like_C"/>
</dbReference>
<keyword evidence="7" id="KW-0812">Transmembrane</keyword>
<evidence type="ECO:0000313" key="9">
    <source>
        <dbReference type="EMBL" id="MBB3763692.1"/>
    </source>
</evidence>
<dbReference type="Gene3D" id="3.30.450.20">
    <property type="entry name" value="PAS domain"/>
    <property type="match status" value="2"/>
</dbReference>
<protein>
    <recommendedName>
        <fullName evidence="2">histidine kinase</fullName>
        <ecNumber evidence="2">2.7.13.3</ecNumber>
    </recommendedName>
</protein>
<comment type="caution">
    <text evidence="9">The sequence shown here is derived from an EMBL/GenBank/DDBJ whole genome shotgun (WGS) entry which is preliminary data.</text>
</comment>
<dbReference type="AlphaFoldDB" id="A0A839Z203"/>
<dbReference type="Gene3D" id="3.30.565.10">
    <property type="entry name" value="Histidine kinase-like ATPase, C-terminal domain"/>
    <property type="match status" value="1"/>
</dbReference>
<reference evidence="9 10" key="1">
    <citation type="submission" date="2020-08" db="EMBL/GenBank/DDBJ databases">
        <title>Genomic Encyclopedia of Type Strains, Phase IV (KMG-IV): sequencing the most valuable type-strain genomes for metagenomic binning, comparative biology and taxonomic classification.</title>
        <authorList>
            <person name="Goeker M."/>
        </authorList>
    </citation>
    <scope>NUCLEOTIDE SEQUENCE [LARGE SCALE GENOMIC DNA]</scope>
    <source>
        <strain evidence="9 10">DSM 24194</strain>
    </source>
</reference>
<comment type="catalytic activity">
    <reaction evidence="1">
        <text>ATP + protein L-histidine = ADP + protein N-phospho-L-histidine.</text>
        <dbReference type="EC" id="2.7.13.3"/>
    </reaction>
</comment>
<evidence type="ECO:0000256" key="3">
    <source>
        <dbReference type="ARBA" id="ARBA00022553"/>
    </source>
</evidence>
<dbReference type="EMBL" id="JACICF010000001">
    <property type="protein sequence ID" value="MBB3763692.1"/>
    <property type="molecule type" value="Genomic_DNA"/>
</dbReference>
<proteinExistence type="predicted"/>
<name>A0A839Z203_9SPHN</name>
<dbReference type="SMART" id="SM00388">
    <property type="entry name" value="HisKA"/>
    <property type="match status" value="1"/>
</dbReference>
<dbReference type="InterPro" id="IPR036097">
    <property type="entry name" value="HisK_dim/P_sf"/>
</dbReference>
<dbReference type="InterPro" id="IPR005467">
    <property type="entry name" value="His_kinase_dom"/>
</dbReference>
<evidence type="ECO:0000259" key="8">
    <source>
        <dbReference type="PROSITE" id="PS50109"/>
    </source>
</evidence>
<keyword evidence="4" id="KW-0808">Transferase</keyword>
<feature type="transmembrane region" description="Helical" evidence="7">
    <location>
        <begin position="6"/>
        <end position="28"/>
    </location>
</feature>
<evidence type="ECO:0000256" key="7">
    <source>
        <dbReference type="SAM" id="Phobius"/>
    </source>
</evidence>
<sequence>MTLSPTLSAAIIVIGALWLALAAMLLVVAGRRMSRANKVLGAARSLSKLLSAAPARPLLVSEGGAIDPDQALLHDLGLAKRPASLDELASAASLSDKDRERLMQAVDAARLSGAPVDLQITFPDASRVYEIRGGMADDPDHEQAVLLWFFDTTAAEDQRQRLSRRLLQTEGALDSLTQLIENAPFPMWYRGPDLSLGLVNAAFVTAVEGDTAAEVIARGSELIDGGGEEGARAGAVKALETGKPFSRVQPATIGGERRMLRLVDVPLPGGAVAGFAIDIQDLEDARVELARQIQSQRDLADRMTAGTAQFNADGRLDFYNQPFAIMARLDPDVLDDGPHFERLLEAMREKGRTPETRDFPAWKRERAEWFVSTDEAIEEDWILANGDHLRILGQPLPDGGLRLVLEDRTEQVRLASARDTLLRVRSATFDNLFEAISVFASDGRLYLWNRRFCETWGLDEAWLAEHPRVDELVPAIARSLVNPTAAAQVREQIRATTAGRKSGSGRVTFTDGRNFQFSAVPLPDGNALFTMIDITDSTRIESALRERAAALEEADLVKTDFVENMSYELRTPLTSIGGFAEMLSQGYAGKLEPAALDYVSAIIESVGRLSTLIDNVLDLTRTEGSGLPIERERVDMAGLVRNAASAIEPRIAEKEQQLSVEVDGSTGVVSGDARRLREALEHVLRNAVDYSDNEGRIEVEARGTEERVIITVSDNGPGIPEVELPRVFERFHKTHGRRGESALGLGLPLTRQFIEAHGGSVGMRSVEGEGTTVTITVPREAP</sequence>
<evidence type="ECO:0000256" key="4">
    <source>
        <dbReference type="ARBA" id="ARBA00022679"/>
    </source>
</evidence>
<keyword evidence="5 9" id="KW-0418">Kinase</keyword>
<keyword evidence="7" id="KW-1133">Transmembrane helix</keyword>
<dbReference type="CDD" id="cd00075">
    <property type="entry name" value="HATPase"/>
    <property type="match status" value="1"/>
</dbReference>
<organism evidence="9 10">
    <name type="scientific">Sphingomicrobium lutaoense</name>
    <dbReference type="NCBI Taxonomy" id="515949"/>
    <lineage>
        <taxon>Bacteria</taxon>
        <taxon>Pseudomonadati</taxon>
        <taxon>Pseudomonadota</taxon>
        <taxon>Alphaproteobacteria</taxon>
        <taxon>Sphingomonadales</taxon>
        <taxon>Sphingomonadaceae</taxon>
        <taxon>Sphingomicrobium</taxon>
    </lineage>
</organism>
<dbReference type="InterPro" id="IPR050736">
    <property type="entry name" value="Sensor_HK_Regulatory"/>
</dbReference>
<dbReference type="PRINTS" id="PR00344">
    <property type="entry name" value="BCTRLSENSOR"/>
</dbReference>
<dbReference type="PROSITE" id="PS50109">
    <property type="entry name" value="HIS_KIN"/>
    <property type="match status" value="1"/>
</dbReference>
<dbReference type="SUPFAM" id="SSF47384">
    <property type="entry name" value="Homodimeric domain of signal transducing histidine kinase"/>
    <property type="match status" value="1"/>
</dbReference>
<dbReference type="Proteomes" id="UP000578569">
    <property type="component" value="Unassembled WGS sequence"/>
</dbReference>
<dbReference type="InterPro" id="IPR003661">
    <property type="entry name" value="HisK_dim/P_dom"/>
</dbReference>
<keyword evidence="3" id="KW-0597">Phosphoprotein</keyword>
<evidence type="ECO:0000256" key="1">
    <source>
        <dbReference type="ARBA" id="ARBA00000085"/>
    </source>
</evidence>
<dbReference type="SUPFAM" id="SSF55785">
    <property type="entry name" value="PYP-like sensor domain (PAS domain)"/>
    <property type="match status" value="1"/>
</dbReference>